<accession>A0A1F7UNN1</accession>
<name>A0A1F7UNN1_9BACT</name>
<dbReference type="AlphaFoldDB" id="A0A1F7UNN1"/>
<gene>
    <name evidence="2" type="ORF">A3E39_04050</name>
</gene>
<dbReference type="EMBL" id="MGEH01000011">
    <property type="protein sequence ID" value="OGL79364.1"/>
    <property type="molecule type" value="Genomic_DNA"/>
</dbReference>
<protein>
    <submittedName>
        <fullName evidence="2">Uncharacterized protein</fullName>
    </submittedName>
</protein>
<feature type="transmembrane region" description="Helical" evidence="1">
    <location>
        <begin position="12"/>
        <end position="30"/>
    </location>
</feature>
<keyword evidence="1" id="KW-0472">Membrane</keyword>
<organism evidence="2 3">
    <name type="scientific">Candidatus Uhrbacteria bacterium RIFCSPHIGHO2_12_FULL_60_25</name>
    <dbReference type="NCBI Taxonomy" id="1802399"/>
    <lineage>
        <taxon>Bacteria</taxon>
        <taxon>Candidatus Uhriibacteriota</taxon>
    </lineage>
</organism>
<comment type="caution">
    <text evidence="2">The sequence shown here is derived from an EMBL/GenBank/DDBJ whole genome shotgun (WGS) entry which is preliminary data.</text>
</comment>
<dbReference type="Proteomes" id="UP000176603">
    <property type="component" value="Unassembled WGS sequence"/>
</dbReference>
<keyword evidence="1" id="KW-1133">Transmembrane helix</keyword>
<reference evidence="2 3" key="1">
    <citation type="journal article" date="2016" name="Nat. Commun.">
        <title>Thousands of microbial genomes shed light on interconnected biogeochemical processes in an aquifer system.</title>
        <authorList>
            <person name="Anantharaman K."/>
            <person name="Brown C.T."/>
            <person name="Hug L.A."/>
            <person name="Sharon I."/>
            <person name="Castelle C.J."/>
            <person name="Probst A.J."/>
            <person name="Thomas B.C."/>
            <person name="Singh A."/>
            <person name="Wilkins M.J."/>
            <person name="Karaoz U."/>
            <person name="Brodie E.L."/>
            <person name="Williams K.H."/>
            <person name="Hubbard S.S."/>
            <person name="Banfield J.F."/>
        </authorList>
    </citation>
    <scope>NUCLEOTIDE SEQUENCE [LARGE SCALE GENOMIC DNA]</scope>
</reference>
<feature type="transmembrane region" description="Helical" evidence="1">
    <location>
        <begin position="99"/>
        <end position="115"/>
    </location>
</feature>
<keyword evidence="1" id="KW-0812">Transmembrane</keyword>
<feature type="transmembrane region" description="Helical" evidence="1">
    <location>
        <begin position="36"/>
        <end position="53"/>
    </location>
</feature>
<evidence type="ECO:0000313" key="3">
    <source>
        <dbReference type="Proteomes" id="UP000176603"/>
    </source>
</evidence>
<evidence type="ECO:0000313" key="2">
    <source>
        <dbReference type="EMBL" id="OGL79364.1"/>
    </source>
</evidence>
<sequence>MNKQFFKDAFGWGFILWLIGYAFGMILFPIVPISTIGWIIMPIGILITLWVLLKKVKADSFQQYVLLAVVWVSIAIVCDYFFLVKAFKPVDGYYKLDVYLYYALTFVLPLLVGWRKKSIRK</sequence>
<evidence type="ECO:0000256" key="1">
    <source>
        <dbReference type="SAM" id="Phobius"/>
    </source>
</evidence>
<feature type="transmembrane region" description="Helical" evidence="1">
    <location>
        <begin position="65"/>
        <end position="87"/>
    </location>
</feature>
<proteinExistence type="predicted"/>